<dbReference type="GO" id="GO:0006012">
    <property type="term" value="P:galactose metabolic process"/>
    <property type="evidence" value="ECO:0007669"/>
    <property type="project" value="TreeGrafter"/>
</dbReference>
<feature type="compositionally biased region" description="Polar residues" evidence="3">
    <location>
        <begin position="52"/>
        <end position="79"/>
    </location>
</feature>
<organism evidence="5 6">
    <name type="scientific">Mycena venus</name>
    <dbReference type="NCBI Taxonomy" id="2733690"/>
    <lineage>
        <taxon>Eukaryota</taxon>
        <taxon>Fungi</taxon>
        <taxon>Dikarya</taxon>
        <taxon>Basidiomycota</taxon>
        <taxon>Agaricomycotina</taxon>
        <taxon>Agaricomycetes</taxon>
        <taxon>Agaricomycetidae</taxon>
        <taxon>Agaricales</taxon>
        <taxon>Marasmiineae</taxon>
        <taxon>Mycenaceae</taxon>
        <taxon>Mycena</taxon>
    </lineage>
</organism>
<dbReference type="GO" id="GO:0004335">
    <property type="term" value="F:galactokinase activity"/>
    <property type="evidence" value="ECO:0007669"/>
    <property type="project" value="TreeGrafter"/>
</dbReference>
<comment type="caution">
    <text evidence="5">The sequence shown here is derived from an EMBL/GenBank/DDBJ whole genome shotgun (WGS) entry which is preliminary data.</text>
</comment>
<dbReference type="InterPro" id="IPR013750">
    <property type="entry name" value="GHMP_kinase_C_dom"/>
</dbReference>
<proteinExistence type="predicted"/>
<gene>
    <name evidence="5" type="ORF">MVEN_00106100</name>
</gene>
<evidence type="ECO:0000256" key="2">
    <source>
        <dbReference type="ARBA" id="ARBA00022840"/>
    </source>
</evidence>
<feature type="compositionally biased region" description="Basic and acidic residues" evidence="3">
    <location>
        <begin position="100"/>
        <end position="112"/>
    </location>
</feature>
<evidence type="ECO:0000313" key="6">
    <source>
        <dbReference type="Proteomes" id="UP000620124"/>
    </source>
</evidence>
<sequence>MNQAASIMSVPSSDLYITFYPSLTASPTPLLGKPSFLPLILTLTINSQVAPSSSARTRSNSWTRCSPRSADTTSTSSRPLSDPRDGLHGGGGGTVQATGEHARRVWRNDGGDGRNSGLSAEEFHEVYMSWVEVDTTHCKLYKHAKYIYSETLLVLQFRKLCLDTAAAGASADGKLAVLKQLGQLMNWLQSCAGDFECPCKELDQLTQLAREAGRMGSRLTGAGWSGCTVLLVPESKVDSFIKKVSETYSTRRQEEVMEVDVDSCRQALPSPPRLSHPAPTASTLSFSARATAAASWSPCGSLTQPELRAPQPHVTASWRCGTASSSVFH</sequence>
<dbReference type="GO" id="GO:0005524">
    <property type="term" value="F:ATP binding"/>
    <property type="evidence" value="ECO:0007669"/>
    <property type="project" value="UniProtKB-KW"/>
</dbReference>
<evidence type="ECO:0000256" key="1">
    <source>
        <dbReference type="ARBA" id="ARBA00022741"/>
    </source>
</evidence>
<keyword evidence="5" id="KW-0418">Kinase</keyword>
<feature type="region of interest" description="Disordered" evidence="3">
    <location>
        <begin position="52"/>
        <end position="114"/>
    </location>
</feature>
<dbReference type="Proteomes" id="UP000620124">
    <property type="component" value="Unassembled WGS sequence"/>
</dbReference>
<keyword evidence="2" id="KW-0067">ATP-binding</keyword>
<dbReference type="AlphaFoldDB" id="A0A8H7DGN4"/>
<dbReference type="PANTHER" id="PTHR10457">
    <property type="entry name" value="MEVALONATE KINASE/GALACTOKINASE"/>
    <property type="match status" value="1"/>
</dbReference>
<dbReference type="Gene3D" id="1.20.1440.340">
    <property type="match status" value="1"/>
</dbReference>
<dbReference type="PANTHER" id="PTHR10457:SF7">
    <property type="entry name" value="GALACTOKINASE-RELATED"/>
    <property type="match status" value="1"/>
</dbReference>
<evidence type="ECO:0000259" key="4">
    <source>
        <dbReference type="Pfam" id="PF08544"/>
    </source>
</evidence>
<protein>
    <submittedName>
        <fullName evidence="5">GHMP-kinases-C domain-containing protein</fullName>
    </submittedName>
</protein>
<keyword evidence="5" id="KW-0808">Transferase</keyword>
<dbReference type="EMBL" id="JACAZI010000001">
    <property type="protein sequence ID" value="KAF7372447.1"/>
    <property type="molecule type" value="Genomic_DNA"/>
</dbReference>
<dbReference type="InterPro" id="IPR036554">
    <property type="entry name" value="GHMP_kinase_C_sf"/>
</dbReference>
<evidence type="ECO:0000256" key="3">
    <source>
        <dbReference type="SAM" id="MobiDB-lite"/>
    </source>
</evidence>
<evidence type="ECO:0000313" key="5">
    <source>
        <dbReference type="EMBL" id="KAF7372447.1"/>
    </source>
</evidence>
<dbReference type="OrthoDB" id="187738at2759"/>
<dbReference type="Gene3D" id="3.30.70.3170">
    <property type="match status" value="1"/>
</dbReference>
<keyword evidence="6" id="KW-1185">Reference proteome</keyword>
<feature type="domain" description="GHMP kinase C-terminal" evidence="4">
    <location>
        <begin position="178"/>
        <end position="249"/>
    </location>
</feature>
<dbReference type="GO" id="GO:0005829">
    <property type="term" value="C:cytosol"/>
    <property type="evidence" value="ECO:0007669"/>
    <property type="project" value="TreeGrafter"/>
</dbReference>
<dbReference type="SUPFAM" id="SSF55060">
    <property type="entry name" value="GHMP Kinase, C-terminal domain"/>
    <property type="match status" value="1"/>
</dbReference>
<name>A0A8H7DGN4_9AGAR</name>
<keyword evidence="1" id="KW-0547">Nucleotide-binding</keyword>
<dbReference type="Pfam" id="PF08544">
    <property type="entry name" value="GHMP_kinases_C"/>
    <property type="match status" value="1"/>
</dbReference>
<accession>A0A8H7DGN4</accession>
<reference evidence="5" key="1">
    <citation type="submission" date="2020-05" db="EMBL/GenBank/DDBJ databases">
        <title>Mycena genomes resolve the evolution of fungal bioluminescence.</title>
        <authorList>
            <person name="Tsai I.J."/>
        </authorList>
    </citation>
    <scope>NUCLEOTIDE SEQUENCE</scope>
    <source>
        <strain evidence="5">CCC161011</strain>
    </source>
</reference>